<sequence length="403" mass="44404">MNASVSTHQDISATNASEPFESLRARLNDYLKSELVPLEKRLGLGFKDRFDRSLIRSIWQRCRELGFYGVQLPVSLGGRGLSIEQHCLLKDDAAASGAILFPHVLGDWGGPSRIGSLVKYLTPHQRAEYLEPVVNGEKGICFAMTEPQSGSDAASIQTRAVRDGDHYVINGRKHFITASTFADAAILMCVTDPAAGAKGISAIFVDLDAPGVRLDYDCVPMSGQFVDADIIFENVRVPVQNVIGQEGQGFHIAMNRINTNRLLHCPTMLGLARQTYALSLDYAQQRKQFGGSISRFQAIQHMLADMATSLYACEHMILATARKVDQGHDIRTEASMCKLFVSERCFEVADKAVQIHGNVGVTQDHPVEFIFRRLRMYRIVTGTSEIQRNTIAKGILAMEGGQA</sequence>
<evidence type="ECO:0000313" key="9">
    <source>
        <dbReference type="Proteomes" id="UP001549320"/>
    </source>
</evidence>
<dbReference type="InterPro" id="IPR046373">
    <property type="entry name" value="Acyl-CoA_Oxase/DH_mid-dom_sf"/>
</dbReference>
<dbReference type="InterPro" id="IPR009075">
    <property type="entry name" value="AcylCo_DH/oxidase_C"/>
</dbReference>
<evidence type="ECO:0000256" key="3">
    <source>
        <dbReference type="ARBA" id="ARBA00022630"/>
    </source>
</evidence>
<dbReference type="Proteomes" id="UP001549320">
    <property type="component" value="Unassembled WGS sequence"/>
</dbReference>
<protein>
    <submittedName>
        <fullName evidence="8">Alkylation response protein AidB-like acyl-CoA dehydrogenase</fullName>
    </submittedName>
</protein>
<dbReference type="EMBL" id="JBEPSH010000002">
    <property type="protein sequence ID" value="MET4576258.1"/>
    <property type="molecule type" value="Genomic_DNA"/>
</dbReference>
<feature type="domain" description="Acyl-CoA dehydrogenase/oxidase C-terminal" evidence="5">
    <location>
        <begin position="247"/>
        <end position="396"/>
    </location>
</feature>
<evidence type="ECO:0000256" key="1">
    <source>
        <dbReference type="ARBA" id="ARBA00001974"/>
    </source>
</evidence>
<dbReference type="InterPro" id="IPR006091">
    <property type="entry name" value="Acyl-CoA_Oxase/DH_mid-dom"/>
</dbReference>
<dbReference type="InterPro" id="IPR009100">
    <property type="entry name" value="AcylCoA_DH/oxidase_NM_dom_sf"/>
</dbReference>
<dbReference type="CDD" id="cd00567">
    <property type="entry name" value="ACAD"/>
    <property type="match status" value="1"/>
</dbReference>
<feature type="domain" description="Acyl-CoA oxidase/dehydrogenase middle" evidence="6">
    <location>
        <begin position="141"/>
        <end position="215"/>
    </location>
</feature>
<organism evidence="8 9">
    <name type="scientific">Ottowia thiooxydans</name>
    <dbReference type="NCBI Taxonomy" id="219182"/>
    <lineage>
        <taxon>Bacteria</taxon>
        <taxon>Pseudomonadati</taxon>
        <taxon>Pseudomonadota</taxon>
        <taxon>Betaproteobacteria</taxon>
        <taxon>Burkholderiales</taxon>
        <taxon>Comamonadaceae</taxon>
        <taxon>Ottowia</taxon>
    </lineage>
</organism>
<evidence type="ECO:0000256" key="4">
    <source>
        <dbReference type="ARBA" id="ARBA00022827"/>
    </source>
</evidence>
<dbReference type="Pfam" id="PF00441">
    <property type="entry name" value="Acyl-CoA_dh_1"/>
    <property type="match status" value="1"/>
</dbReference>
<evidence type="ECO:0000259" key="7">
    <source>
        <dbReference type="Pfam" id="PF02771"/>
    </source>
</evidence>
<dbReference type="Gene3D" id="1.20.140.10">
    <property type="entry name" value="Butyryl-CoA Dehydrogenase, subunit A, domain 3"/>
    <property type="match status" value="1"/>
</dbReference>
<evidence type="ECO:0000256" key="2">
    <source>
        <dbReference type="ARBA" id="ARBA00009347"/>
    </source>
</evidence>
<dbReference type="InterPro" id="IPR013786">
    <property type="entry name" value="AcylCoA_DH/ox_N"/>
</dbReference>
<comment type="caution">
    <text evidence="8">The sequence shown here is derived from an EMBL/GenBank/DDBJ whole genome shotgun (WGS) entry which is preliminary data.</text>
</comment>
<proteinExistence type="inferred from homology"/>
<dbReference type="InterPro" id="IPR036250">
    <property type="entry name" value="AcylCo_DH-like_C"/>
</dbReference>
<gene>
    <name evidence="8" type="ORF">ABIE13_001358</name>
</gene>
<comment type="similarity">
    <text evidence="2">Belongs to the acyl-CoA dehydrogenase family.</text>
</comment>
<keyword evidence="9" id="KW-1185">Reference proteome</keyword>
<evidence type="ECO:0000259" key="5">
    <source>
        <dbReference type="Pfam" id="PF00441"/>
    </source>
</evidence>
<feature type="domain" description="Acyl-CoA dehydrogenase/oxidase N-terminal" evidence="7">
    <location>
        <begin position="21"/>
        <end position="137"/>
    </location>
</feature>
<reference evidence="8 9" key="1">
    <citation type="submission" date="2024-06" db="EMBL/GenBank/DDBJ databases">
        <title>Sorghum-associated microbial communities from plants grown in Nebraska, USA.</title>
        <authorList>
            <person name="Schachtman D."/>
        </authorList>
    </citation>
    <scope>NUCLEOTIDE SEQUENCE [LARGE SCALE GENOMIC DNA]</scope>
    <source>
        <strain evidence="8 9">2709</strain>
    </source>
</reference>
<dbReference type="InterPro" id="IPR037069">
    <property type="entry name" value="AcylCoA_DH/ox_N_sf"/>
</dbReference>
<evidence type="ECO:0000313" key="8">
    <source>
        <dbReference type="EMBL" id="MET4576258.1"/>
    </source>
</evidence>
<comment type="cofactor">
    <cofactor evidence="1">
        <name>FAD</name>
        <dbReference type="ChEBI" id="CHEBI:57692"/>
    </cofactor>
</comment>
<keyword evidence="4" id="KW-0274">FAD</keyword>
<dbReference type="Pfam" id="PF02770">
    <property type="entry name" value="Acyl-CoA_dh_M"/>
    <property type="match status" value="1"/>
</dbReference>
<dbReference type="PANTHER" id="PTHR43884:SF40">
    <property type="entry name" value="ACYL-COA DEHYDROGENASE"/>
    <property type="match status" value="1"/>
</dbReference>
<dbReference type="SUPFAM" id="SSF56645">
    <property type="entry name" value="Acyl-CoA dehydrogenase NM domain-like"/>
    <property type="match status" value="1"/>
</dbReference>
<dbReference type="PROSITE" id="PS00072">
    <property type="entry name" value="ACYL_COA_DH_1"/>
    <property type="match status" value="1"/>
</dbReference>
<dbReference type="Pfam" id="PF02771">
    <property type="entry name" value="Acyl-CoA_dh_N"/>
    <property type="match status" value="1"/>
</dbReference>
<dbReference type="InterPro" id="IPR006089">
    <property type="entry name" value="Acyl-CoA_DH_CS"/>
</dbReference>
<evidence type="ECO:0000259" key="6">
    <source>
        <dbReference type="Pfam" id="PF02770"/>
    </source>
</evidence>
<accession>A0ABV2Q5Y9</accession>
<keyword evidence="3" id="KW-0285">Flavoprotein</keyword>
<name>A0ABV2Q5Y9_9BURK</name>
<dbReference type="Gene3D" id="1.10.540.10">
    <property type="entry name" value="Acyl-CoA dehydrogenase/oxidase, N-terminal domain"/>
    <property type="match status" value="1"/>
</dbReference>
<dbReference type="SUPFAM" id="SSF47203">
    <property type="entry name" value="Acyl-CoA dehydrogenase C-terminal domain-like"/>
    <property type="match status" value="1"/>
</dbReference>
<dbReference type="PANTHER" id="PTHR43884">
    <property type="entry name" value="ACYL-COA DEHYDROGENASE"/>
    <property type="match status" value="1"/>
</dbReference>
<dbReference type="Gene3D" id="2.40.110.10">
    <property type="entry name" value="Butyryl-CoA Dehydrogenase, subunit A, domain 2"/>
    <property type="match status" value="1"/>
</dbReference>
<dbReference type="RefSeq" id="WP_354442244.1">
    <property type="nucleotide sequence ID" value="NZ_JBEPSH010000002.1"/>
</dbReference>